<feature type="non-terminal residue" evidence="3">
    <location>
        <position position="881"/>
    </location>
</feature>
<evidence type="ECO:0000313" key="4">
    <source>
        <dbReference type="Proteomes" id="UP000789508"/>
    </source>
</evidence>
<reference evidence="3" key="1">
    <citation type="submission" date="2021-06" db="EMBL/GenBank/DDBJ databases">
        <authorList>
            <person name="Kallberg Y."/>
            <person name="Tangrot J."/>
            <person name="Rosling A."/>
        </authorList>
    </citation>
    <scope>NUCLEOTIDE SEQUENCE</scope>
    <source>
        <strain evidence="3">FL130A</strain>
    </source>
</reference>
<evidence type="ECO:0000313" key="3">
    <source>
        <dbReference type="EMBL" id="CAG8635229.1"/>
    </source>
</evidence>
<keyword evidence="1" id="KW-0175">Coiled coil</keyword>
<keyword evidence="4" id="KW-1185">Reference proteome</keyword>
<gene>
    <name evidence="3" type="ORF">ALEPTO_LOCUS9517</name>
</gene>
<name>A0A9N9GUL1_9GLOM</name>
<organism evidence="3 4">
    <name type="scientific">Ambispora leptoticha</name>
    <dbReference type="NCBI Taxonomy" id="144679"/>
    <lineage>
        <taxon>Eukaryota</taxon>
        <taxon>Fungi</taxon>
        <taxon>Fungi incertae sedis</taxon>
        <taxon>Mucoromycota</taxon>
        <taxon>Glomeromycotina</taxon>
        <taxon>Glomeromycetes</taxon>
        <taxon>Archaeosporales</taxon>
        <taxon>Ambisporaceae</taxon>
        <taxon>Ambispora</taxon>
    </lineage>
</organism>
<evidence type="ECO:0000256" key="1">
    <source>
        <dbReference type="SAM" id="Coils"/>
    </source>
</evidence>
<feature type="compositionally biased region" description="Polar residues" evidence="2">
    <location>
        <begin position="429"/>
        <end position="443"/>
    </location>
</feature>
<feature type="coiled-coil region" evidence="1">
    <location>
        <begin position="102"/>
        <end position="391"/>
    </location>
</feature>
<protein>
    <submittedName>
        <fullName evidence="3">11940_t:CDS:1</fullName>
    </submittedName>
</protein>
<dbReference type="AlphaFoldDB" id="A0A9N9GUL1"/>
<dbReference type="Proteomes" id="UP000789508">
    <property type="component" value="Unassembled WGS sequence"/>
</dbReference>
<dbReference type="PANTHER" id="PTHR23159">
    <property type="entry name" value="CENTROSOMAL PROTEIN 2"/>
    <property type="match status" value="1"/>
</dbReference>
<feature type="region of interest" description="Disordered" evidence="2">
    <location>
        <begin position="426"/>
        <end position="487"/>
    </location>
</feature>
<dbReference type="PANTHER" id="PTHR23159:SF31">
    <property type="entry name" value="CENTROSOME-ASSOCIATED PROTEIN CEP250 ISOFORM X1"/>
    <property type="match status" value="1"/>
</dbReference>
<comment type="caution">
    <text evidence="3">The sequence shown here is derived from an EMBL/GenBank/DDBJ whole genome shotgun (WGS) entry which is preliminary data.</text>
</comment>
<evidence type="ECO:0000256" key="2">
    <source>
        <dbReference type="SAM" id="MobiDB-lite"/>
    </source>
</evidence>
<dbReference type="EMBL" id="CAJVPS010007480">
    <property type="protein sequence ID" value="CAG8635229.1"/>
    <property type="molecule type" value="Genomic_DNA"/>
</dbReference>
<proteinExistence type="predicted"/>
<accession>A0A9N9GUL1</accession>
<dbReference type="OrthoDB" id="2238957at2759"/>
<feature type="region of interest" description="Disordered" evidence="2">
    <location>
        <begin position="1"/>
        <end position="22"/>
    </location>
</feature>
<sequence length="881" mass="101513">MSAADQEIPDFAFETPPEEKEANANINGVKDAPLTTKNIQTLKTQIIEIDQLFSLFALKESEITQKNQEIIQKDQEIIKKNQDIASLRAGLTKLRDQVSIPVQECERLRKEVKSLNIQLEEKETRLKEQGKIIGDAQRVRSDNQNFMNRIRSLEALKSQLEFKIQENENNASSNDQIKKELQKFKKEFVKKEEKCNKFNTERLALEERIKQIEAEKNQLEETVKVLESEVERRRDEDLERELNEGLRQESLAEKDSKIADLDEELKRLRNEMKSFNQIRSECEKLRCENHSLKASEKSQTNDDQQNEILKLQRELAELKSIRQNNHNIEQQLKTANEEIEKLRQMLRDRPKETLDIHPNASNQFLLAMQELNASKKTIENLEKVKIALQDLVTTQQIQIMDLRDSKQAVMPTVSVLSSNVIQKIPNKDPLTSTHSNPDLTSTVLPILEEPRKRRKNSEHKLGDNNTFVLMKPDPKKRKVSRQGTTPSISNSNVVINKKLQELAENSESIFHSIKSLQSFAFEQNETLIQAIDQNIKLLRTPHNLKPVGETDQVKNIVDLKGRSIPIPVVLPKREAVLVLFLWYMSREFPDSIIIEKFLKYTFKQIVLSKNKSNDLGIACRLCRIFAALCRISRDVYRPRTLCFDLIREIHKIDYVVKIVENIAKIWPQVLHSDISSNSQVVTILGIMESIIANNVKDPSLYTTFVRYCSWNQLDNTLSLQARLQALSELIQSSEFQIKCRTEADNAQFQEYRYNLIKSFELVACWSPWPEFYENVVCGVLLPLVDNEDLAGIPIEILGEVCRKGILDAKKKKEVSEVAARLCQNLALQSEASLIQKARYASVILNLAEGDLEFVDAVFRWHSSLEVKNGLPSVLVEQLKFL</sequence>